<dbReference type="Pfam" id="PF09851">
    <property type="entry name" value="SHOCT"/>
    <property type="match status" value="1"/>
</dbReference>
<dbReference type="InterPro" id="IPR027379">
    <property type="entry name" value="CLS_N"/>
</dbReference>
<evidence type="ECO:0000313" key="10">
    <source>
        <dbReference type="Proteomes" id="UP001500390"/>
    </source>
</evidence>
<feature type="domain" description="SHOCT" evidence="7">
    <location>
        <begin position="102"/>
        <end position="129"/>
    </location>
</feature>
<evidence type="ECO:0000259" key="8">
    <source>
        <dbReference type="Pfam" id="PF13396"/>
    </source>
</evidence>
<feature type="transmembrane region" description="Helical" evidence="6">
    <location>
        <begin position="12"/>
        <end position="29"/>
    </location>
</feature>
<comment type="subcellular location">
    <subcellularLocation>
        <location evidence="1">Cell membrane</location>
        <topology evidence="1">Multi-pass membrane protein</topology>
    </subcellularLocation>
</comment>
<keyword evidence="2" id="KW-1003">Cell membrane</keyword>
<dbReference type="InterPro" id="IPR018649">
    <property type="entry name" value="SHOCT"/>
</dbReference>
<evidence type="ECO:0000256" key="5">
    <source>
        <dbReference type="ARBA" id="ARBA00023136"/>
    </source>
</evidence>
<feature type="domain" description="Cardiolipin synthase N-terminal" evidence="8">
    <location>
        <begin position="25"/>
        <end position="68"/>
    </location>
</feature>
<keyword evidence="4 6" id="KW-1133">Transmembrane helix</keyword>
<dbReference type="RefSeq" id="WP_159904205.1">
    <property type="nucleotide sequence ID" value="NZ_BAABFX010000027.1"/>
</dbReference>
<keyword evidence="10" id="KW-1185">Reference proteome</keyword>
<evidence type="ECO:0000313" key="9">
    <source>
        <dbReference type="EMBL" id="GAA4396987.1"/>
    </source>
</evidence>
<comment type="caution">
    <text evidence="9">The sequence shown here is derived from an EMBL/GenBank/DDBJ whole genome shotgun (WGS) entry which is preliminary data.</text>
</comment>
<keyword evidence="3 6" id="KW-0812">Transmembrane</keyword>
<protein>
    <submittedName>
        <fullName evidence="9">SHOCT domain-containing protein</fullName>
    </submittedName>
</protein>
<evidence type="ECO:0000256" key="1">
    <source>
        <dbReference type="ARBA" id="ARBA00004651"/>
    </source>
</evidence>
<evidence type="ECO:0000256" key="3">
    <source>
        <dbReference type="ARBA" id="ARBA00022692"/>
    </source>
</evidence>
<feature type="transmembrane region" description="Helical" evidence="6">
    <location>
        <begin position="49"/>
        <end position="67"/>
    </location>
</feature>
<evidence type="ECO:0000256" key="2">
    <source>
        <dbReference type="ARBA" id="ARBA00022475"/>
    </source>
</evidence>
<proteinExistence type="predicted"/>
<organism evidence="9 10">
    <name type="scientific">Ornithinibacter aureus</name>
    <dbReference type="NCBI Taxonomy" id="622664"/>
    <lineage>
        <taxon>Bacteria</taxon>
        <taxon>Bacillati</taxon>
        <taxon>Actinomycetota</taxon>
        <taxon>Actinomycetes</taxon>
        <taxon>Micrococcales</taxon>
        <taxon>Intrasporangiaceae</taxon>
        <taxon>Ornithinibacter</taxon>
    </lineage>
</organism>
<keyword evidence="5 6" id="KW-0472">Membrane</keyword>
<dbReference type="Pfam" id="PF13396">
    <property type="entry name" value="PLDc_N"/>
    <property type="match status" value="1"/>
</dbReference>
<name>A0ABP8JW80_9MICO</name>
<sequence>MDTNITSFWEILLWSFWIFIWISAVMIWFRCVFDMFSDKTVSGWGKAGWAIVLVFLPWIGALIYLIARGKSMGERQVAAISAAQAQQEAYIQQVAAKSSPADQIASAKSLLDSGAISQAEFDALKAKALA</sequence>
<evidence type="ECO:0000256" key="4">
    <source>
        <dbReference type="ARBA" id="ARBA00022989"/>
    </source>
</evidence>
<evidence type="ECO:0000259" key="7">
    <source>
        <dbReference type="Pfam" id="PF09851"/>
    </source>
</evidence>
<gene>
    <name evidence="9" type="ORF">GCM10023153_20470</name>
</gene>
<evidence type="ECO:0000256" key="6">
    <source>
        <dbReference type="SAM" id="Phobius"/>
    </source>
</evidence>
<accession>A0ABP8JW80</accession>
<dbReference type="EMBL" id="BAABFX010000027">
    <property type="protein sequence ID" value="GAA4396987.1"/>
    <property type="molecule type" value="Genomic_DNA"/>
</dbReference>
<reference evidence="10" key="1">
    <citation type="journal article" date="2019" name="Int. J. Syst. Evol. Microbiol.">
        <title>The Global Catalogue of Microorganisms (GCM) 10K type strain sequencing project: providing services to taxonomists for standard genome sequencing and annotation.</title>
        <authorList>
            <consortium name="The Broad Institute Genomics Platform"/>
            <consortium name="The Broad Institute Genome Sequencing Center for Infectious Disease"/>
            <person name="Wu L."/>
            <person name="Ma J."/>
        </authorList>
    </citation>
    <scope>NUCLEOTIDE SEQUENCE [LARGE SCALE GENOMIC DNA]</scope>
    <source>
        <strain evidence="10">JCM 17738</strain>
    </source>
</reference>
<dbReference type="Proteomes" id="UP001500390">
    <property type="component" value="Unassembled WGS sequence"/>
</dbReference>